<evidence type="ECO:0000313" key="2">
    <source>
        <dbReference type="Proteomes" id="UP001220228"/>
    </source>
</evidence>
<gene>
    <name evidence="1" type="ORF">LHUE1_002177</name>
</gene>
<reference evidence="1 2" key="1">
    <citation type="submission" date="2023-03" db="EMBL/GenBank/DDBJ databases">
        <authorList>
            <person name="Ruckert-Reed C."/>
        </authorList>
    </citation>
    <scope>NUCLEOTIDE SEQUENCE [LARGE SCALE GENOMIC DNA]</scope>
    <source>
        <strain evidence="1 2">DSM 115425</strain>
    </source>
</reference>
<dbReference type="RefSeq" id="WP_049172297.1">
    <property type="nucleotide sequence ID" value="NZ_CP120687.1"/>
</dbReference>
<name>A0ABY8DNS1_9LACO</name>
<keyword evidence="2" id="KW-1185">Reference proteome</keyword>
<dbReference type="EMBL" id="CP120687">
    <property type="protein sequence ID" value="WFB38640.1"/>
    <property type="molecule type" value="Genomic_DNA"/>
</dbReference>
<protein>
    <submittedName>
        <fullName evidence="1">Uncharacterized protein</fullName>
    </submittedName>
</protein>
<proteinExistence type="predicted"/>
<evidence type="ECO:0000313" key="1">
    <source>
        <dbReference type="EMBL" id="WFB38640.1"/>
    </source>
</evidence>
<accession>A0ABY8DNS1</accession>
<organism evidence="1 2">
    <name type="scientific">Lacticaseibacillus huelsenbergensis</name>
    <dbReference type="NCBI Taxonomy" id="3035291"/>
    <lineage>
        <taxon>Bacteria</taxon>
        <taxon>Bacillati</taxon>
        <taxon>Bacillota</taxon>
        <taxon>Bacilli</taxon>
        <taxon>Lactobacillales</taxon>
        <taxon>Lactobacillaceae</taxon>
        <taxon>Lacticaseibacillus</taxon>
    </lineage>
</organism>
<dbReference type="Proteomes" id="UP001220228">
    <property type="component" value="Chromosome"/>
</dbReference>
<sequence length="64" mass="6750">MLVEVLADVEAEAAPVVLLEADVDALTDSLVCAEALVEIDSETESEAEPLSDLCLEVDCDSLLD</sequence>